<evidence type="ECO:0000259" key="2">
    <source>
        <dbReference type="PROSITE" id="PS51677"/>
    </source>
</evidence>
<dbReference type="PANTHER" id="PTHR10587">
    <property type="entry name" value="GLYCOSYL TRANSFERASE-RELATED"/>
    <property type="match status" value="1"/>
</dbReference>
<dbReference type="GO" id="GO:0005975">
    <property type="term" value="P:carbohydrate metabolic process"/>
    <property type="evidence" value="ECO:0007669"/>
    <property type="project" value="InterPro"/>
</dbReference>
<feature type="domain" description="NodB homology" evidence="2">
    <location>
        <begin position="50"/>
        <end position="232"/>
    </location>
</feature>
<evidence type="ECO:0000256" key="1">
    <source>
        <dbReference type="SAM" id="Phobius"/>
    </source>
</evidence>
<reference evidence="3 4" key="1">
    <citation type="submission" date="2021-05" db="EMBL/GenBank/DDBJ databases">
        <title>Novel Bacillus species.</title>
        <authorList>
            <person name="Liu G."/>
        </authorList>
    </citation>
    <scope>NUCLEOTIDE SEQUENCE [LARGE SCALE GENOMIC DNA]</scope>
    <source>
        <strain evidence="3 4">FJAT-49732</strain>
    </source>
</reference>
<keyword evidence="1" id="KW-1133">Transmembrane helix</keyword>
<dbReference type="SUPFAM" id="SSF88713">
    <property type="entry name" value="Glycoside hydrolase/deacetylase"/>
    <property type="match status" value="1"/>
</dbReference>
<dbReference type="Pfam" id="PF01522">
    <property type="entry name" value="Polysacc_deac_1"/>
    <property type="match status" value="1"/>
</dbReference>
<protein>
    <submittedName>
        <fullName evidence="3">Polysaccharide deacetylase family protein</fullName>
    </submittedName>
</protein>
<sequence length="249" mass="28675">MIKKLIVIVIVIMVFEMFFILLPPTGAVEHDRTFFEKTGDVIWEVPTDKKVIALTFDDGPHSKYTPQVLDLLAKYNAKATFFVIGEHAEEFPEIIQRQIREGHEIANHTYSHYKRQNDTIDEIRLELKKTDDIILKLTGTRTAFFRPIGGNYNDMIINTAVKEGYRVIMWSWHQDTEDWKGVSARRISKKVLNNYRPGDIILFHDAGGNRSQTVKALKKIIPKLIDDGYELVTVSELLQMTGIDDVDPQ</sequence>
<evidence type="ECO:0000313" key="3">
    <source>
        <dbReference type="EMBL" id="MBS4199369.1"/>
    </source>
</evidence>
<dbReference type="EMBL" id="JAGYPJ010000001">
    <property type="protein sequence ID" value="MBS4199369.1"/>
    <property type="molecule type" value="Genomic_DNA"/>
</dbReference>
<keyword evidence="1" id="KW-0812">Transmembrane</keyword>
<name>A0A942YKK2_9BACI</name>
<dbReference type="AlphaFoldDB" id="A0A942YKK2"/>
<evidence type="ECO:0000313" key="4">
    <source>
        <dbReference type="Proteomes" id="UP000682713"/>
    </source>
</evidence>
<dbReference type="RefSeq" id="WP_213110055.1">
    <property type="nucleotide sequence ID" value="NZ_JAGYPJ010000001.1"/>
</dbReference>
<comment type="caution">
    <text evidence="3">The sequence shown here is derived from an EMBL/GenBank/DDBJ whole genome shotgun (WGS) entry which is preliminary data.</text>
</comment>
<gene>
    <name evidence="3" type="ORF">KHA93_06855</name>
</gene>
<proteinExistence type="predicted"/>
<dbReference type="GO" id="GO:0016810">
    <property type="term" value="F:hydrolase activity, acting on carbon-nitrogen (but not peptide) bonds"/>
    <property type="evidence" value="ECO:0007669"/>
    <property type="project" value="InterPro"/>
</dbReference>
<keyword evidence="4" id="KW-1185">Reference proteome</keyword>
<organism evidence="3 4">
    <name type="scientific">Lederbergia citrisecunda</name>
    <dbReference type="NCBI Taxonomy" id="2833583"/>
    <lineage>
        <taxon>Bacteria</taxon>
        <taxon>Bacillati</taxon>
        <taxon>Bacillota</taxon>
        <taxon>Bacilli</taxon>
        <taxon>Bacillales</taxon>
        <taxon>Bacillaceae</taxon>
        <taxon>Lederbergia</taxon>
    </lineage>
</organism>
<dbReference type="CDD" id="cd10917">
    <property type="entry name" value="CE4_NodB_like_6s_7s"/>
    <property type="match status" value="1"/>
</dbReference>
<dbReference type="InterPro" id="IPR050248">
    <property type="entry name" value="Polysacc_deacetylase_ArnD"/>
</dbReference>
<dbReference type="InterPro" id="IPR002509">
    <property type="entry name" value="NODB_dom"/>
</dbReference>
<dbReference type="Proteomes" id="UP000682713">
    <property type="component" value="Unassembled WGS sequence"/>
</dbReference>
<feature type="transmembrane region" description="Helical" evidence="1">
    <location>
        <begin position="5"/>
        <end position="22"/>
    </location>
</feature>
<dbReference type="PROSITE" id="PS51677">
    <property type="entry name" value="NODB"/>
    <property type="match status" value="1"/>
</dbReference>
<keyword evidence="1" id="KW-0472">Membrane</keyword>
<dbReference type="Gene3D" id="3.20.20.370">
    <property type="entry name" value="Glycoside hydrolase/deacetylase"/>
    <property type="match status" value="1"/>
</dbReference>
<accession>A0A942YKK2</accession>
<dbReference type="InterPro" id="IPR011330">
    <property type="entry name" value="Glyco_hydro/deAcase_b/a-brl"/>
</dbReference>